<dbReference type="EMBL" id="CP036265">
    <property type="protein sequence ID" value="QDT14433.1"/>
    <property type="molecule type" value="Genomic_DNA"/>
</dbReference>
<evidence type="ECO:0000256" key="1">
    <source>
        <dbReference type="SAM" id="SignalP"/>
    </source>
</evidence>
<keyword evidence="3" id="KW-1185">Reference proteome</keyword>
<name>A0A517P4X5_9PLAN</name>
<dbReference type="InterPro" id="IPR029475">
    <property type="entry name" value="DUF6807"/>
</dbReference>
<dbReference type="AlphaFoldDB" id="A0A517P4X5"/>
<proteinExistence type="predicted"/>
<evidence type="ECO:0000313" key="3">
    <source>
        <dbReference type="Proteomes" id="UP000318741"/>
    </source>
</evidence>
<keyword evidence="1" id="KW-0732">Signal</keyword>
<accession>A0A517P4X5</accession>
<reference evidence="2 3" key="1">
    <citation type="submission" date="2019-02" db="EMBL/GenBank/DDBJ databases">
        <title>Deep-cultivation of Planctomycetes and their phenomic and genomic characterization uncovers novel biology.</title>
        <authorList>
            <person name="Wiegand S."/>
            <person name="Jogler M."/>
            <person name="Boedeker C."/>
            <person name="Pinto D."/>
            <person name="Vollmers J."/>
            <person name="Rivas-Marin E."/>
            <person name="Kohn T."/>
            <person name="Peeters S.H."/>
            <person name="Heuer A."/>
            <person name="Rast P."/>
            <person name="Oberbeckmann S."/>
            <person name="Bunk B."/>
            <person name="Jeske O."/>
            <person name="Meyerdierks A."/>
            <person name="Storesund J.E."/>
            <person name="Kallscheuer N."/>
            <person name="Luecker S."/>
            <person name="Lage O.M."/>
            <person name="Pohl T."/>
            <person name="Merkel B.J."/>
            <person name="Hornburger P."/>
            <person name="Mueller R.-W."/>
            <person name="Bruemmer F."/>
            <person name="Labrenz M."/>
            <person name="Spormann A.M."/>
            <person name="Op den Camp H."/>
            <person name="Overmann J."/>
            <person name="Amann R."/>
            <person name="Jetten M.S.M."/>
            <person name="Mascher T."/>
            <person name="Medema M.H."/>
            <person name="Devos D.P."/>
            <person name="Kaster A.-K."/>
            <person name="Ovreas L."/>
            <person name="Rohde M."/>
            <person name="Galperin M.Y."/>
            <person name="Jogler C."/>
        </authorList>
    </citation>
    <scope>NUCLEOTIDE SEQUENCE [LARGE SCALE GENOMIC DNA]</scope>
    <source>
        <strain evidence="2 3">CA12</strain>
    </source>
</reference>
<gene>
    <name evidence="2" type="ORF">CA12_05060</name>
</gene>
<dbReference type="KEGG" id="acaf:CA12_05060"/>
<sequence precursor="true">MLAAPLLLSALLAAPPGDAPVVLSGTEIAASVRVGERPLMVWHAAIDPQKKHDYVPLPKPFVFPLYTPSGVNVLDYASDDHPHHKGVWISVDEVELHKGEGDDAEMLGPFKHWVEAGRIDTKEVKLDREAGSITAVNHWLSPEGEPVLKEETTIAVHAPSPKGTLLTYDITLSPPAEGTTATIGDTKEGFVGVRMAPELDVKRGRGVITNSEGGEGESEAWGKLAAWCDCSAPATDGEPGGGVALFDHPENFRPARYHARGYGLMAISPFGPKAYTSGQEEAAPVEIKEPLRLRYAVYVHDGDAKSGDVAGAYKAYAESSAK</sequence>
<organism evidence="2 3">
    <name type="scientific">Alienimonas californiensis</name>
    <dbReference type="NCBI Taxonomy" id="2527989"/>
    <lineage>
        <taxon>Bacteria</taxon>
        <taxon>Pseudomonadati</taxon>
        <taxon>Planctomycetota</taxon>
        <taxon>Planctomycetia</taxon>
        <taxon>Planctomycetales</taxon>
        <taxon>Planctomycetaceae</taxon>
        <taxon>Alienimonas</taxon>
    </lineage>
</organism>
<evidence type="ECO:0000313" key="2">
    <source>
        <dbReference type="EMBL" id="QDT14433.1"/>
    </source>
</evidence>
<dbReference type="Proteomes" id="UP000318741">
    <property type="component" value="Chromosome"/>
</dbReference>
<feature type="signal peptide" evidence="1">
    <location>
        <begin position="1"/>
        <end position="19"/>
    </location>
</feature>
<evidence type="ECO:0008006" key="4">
    <source>
        <dbReference type="Google" id="ProtNLM"/>
    </source>
</evidence>
<feature type="chain" id="PRO_5022112764" description="Methane oxygenase PmoA" evidence="1">
    <location>
        <begin position="20"/>
        <end position="322"/>
    </location>
</feature>
<dbReference type="Pfam" id="PF14100">
    <property type="entry name" value="DUF6807"/>
    <property type="match status" value="1"/>
</dbReference>
<protein>
    <recommendedName>
        <fullName evidence="4">Methane oxygenase PmoA</fullName>
    </recommendedName>
</protein>